<feature type="non-terminal residue" evidence="2">
    <location>
        <position position="1"/>
    </location>
</feature>
<evidence type="ECO:0000313" key="2">
    <source>
        <dbReference type="EMBL" id="CAG7821381.1"/>
    </source>
</evidence>
<name>A0A8J2PAR8_9HEXA</name>
<evidence type="ECO:0000256" key="1">
    <source>
        <dbReference type="SAM" id="MobiDB-lite"/>
    </source>
</evidence>
<protein>
    <submittedName>
        <fullName evidence="2">Uncharacterized protein</fullName>
    </submittedName>
</protein>
<keyword evidence="3" id="KW-1185">Reference proteome</keyword>
<reference evidence="2" key="1">
    <citation type="submission" date="2021-06" db="EMBL/GenBank/DDBJ databases">
        <authorList>
            <person name="Hodson N. C."/>
            <person name="Mongue J. A."/>
            <person name="Jaron S. K."/>
        </authorList>
    </citation>
    <scope>NUCLEOTIDE SEQUENCE</scope>
</reference>
<evidence type="ECO:0000313" key="3">
    <source>
        <dbReference type="Proteomes" id="UP000708208"/>
    </source>
</evidence>
<comment type="caution">
    <text evidence="2">The sequence shown here is derived from an EMBL/GenBank/DDBJ whole genome shotgun (WGS) entry which is preliminary data.</text>
</comment>
<gene>
    <name evidence="2" type="ORF">AFUS01_LOCUS31723</name>
</gene>
<sequence>TSGPVTPDISAEELPDVTVTTEVTPKEQEEEASSNDYLSEKYFQKIYKYIRNSAEFQSLTKQELFQLLNELETWEVPEHFSKNFPYYLAGHDSASRPGTVL</sequence>
<dbReference type="Proteomes" id="UP000708208">
    <property type="component" value="Unassembled WGS sequence"/>
</dbReference>
<dbReference type="EMBL" id="CAJVCH010508791">
    <property type="protein sequence ID" value="CAG7821381.1"/>
    <property type="molecule type" value="Genomic_DNA"/>
</dbReference>
<accession>A0A8J2PAR8</accession>
<feature type="region of interest" description="Disordered" evidence="1">
    <location>
        <begin position="1"/>
        <end position="35"/>
    </location>
</feature>
<dbReference type="AlphaFoldDB" id="A0A8J2PAR8"/>
<proteinExistence type="predicted"/>
<organism evidence="2 3">
    <name type="scientific">Allacma fusca</name>
    <dbReference type="NCBI Taxonomy" id="39272"/>
    <lineage>
        <taxon>Eukaryota</taxon>
        <taxon>Metazoa</taxon>
        <taxon>Ecdysozoa</taxon>
        <taxon>Arthropoda</taxon>
        <taxon>Hexapoda</taxon>
        <taxon>Collembola</taxon>
        <taxon>Symphypleona</taxon>
        <taxon>Sminthuridae</taxon>
        <taxon>Allacma</taxon>
    </lineage>
</organism>